<feature type="domain" description="GH18" evidence="5">
    <location>
        <begin position="76"/>
        <end position="454"/>
    </location>
</feature>
<keyword evidence="7" id="KW-1185">Reference proteome</keyword>
<dbReference type="InterPro" id="IPR001223">
    <property type="entry name" value="Glyco_hydro18_cat"/>
</dbReference>
<evidence type="ECO:0000256" key="3">
    <source>
        <dbReference type="RuleBase" id="RU000489"/>
    </source>
</evidence>
<dbReference type="InterPro" id="IPR017853">
    <property type="entry name" value="GH"/>
</dbReference>
<dbReference type="CDD" id="cd02872">
    <property type="entry name" value="GH18_chitolectin_chitotriosidase"/>
    <property type="match status" value="1"/>
</dbReference>
<evidence type="ECO:0000256" key="1">
    <source>
        <dbReference type="ARBA" id="ARBA00022801"/>
    </source>
</evidence>
<accession>A0AA38M966</accession>
<dbReference type="PROSITE" id="PS51910">
    <property type="entry name" value="GH18_2"/>
    <property type="match status" value="1"/>
</dbReference>
<reference evidence="6" key="1">
    <citation type="journal article" date="2023" name="G3 (Bethesda)">
        <title>Whole genome assemblies of Zophobas morio and Tenebrio molitor.</title>
        <authorList>
            <person name="Kaur S."/>
            <person name="Stinson S.A."/>
            <person name="diCenzo G.C."/>
        </authorList>
    </citation>
    <scope>NUCLEOTIDE SEQUENCE</scope>
    <source>
        <strain evidence="6">QUZm001</strain>
    </source>
</reference>
<dbReference type="Gene3D" id="1.20.5.240">
    <property type="match status" value="1"/>
</dbReference>
<keyword evidence="2 3" id="KW-0326">Glycosidase</keyword>
<comment type="caution">
    <text evidence="6">The sequence shown here is derived from an EMBL/GenBank/DDBJ whole genome shotgun (WGS) entry which is preliminary data.</text>
</comment>
<name>A0AA38M966_9CUCU</name>
<dbReference type="AlphaFoldDB" id="A0AA38M966"/>
<dbReference type="SUPFAM" id="SSF51445">
    <property type="entry name" value="(Trans)glycosidases"/>
    <property type="match status" value="1"/>
</dbReference>
<evidence type="ECO:0000313" key="7">
    <source>
        <dbReference type="Proteomes" id="UP001168821"/>
    </source>
</evidence>
<dbReference type="PANTHER" id="PTHR11177:SF403">
    <property type="entry name" value="CHITINASE 2-RELATED"/>
    <property type="match status" value="1"/>
</dbReference>
<dbReference type="InterPro" id="IPR011583">
    <property type="entry name" value="Chitinase_II/V-like_cat"/>
</dbReference>
<dbReference type="InterPro" id="IPR029070">
    <property type="entry name" value="Chitinase_insertion_sf"/>
</dbReference>
<dbReference type="GO" id="GO:0005576">
    <property type="term" value="C:extracellular region"/>
    <property type="evidence" value="ECO:0007669"/>
    <property type="project" value="TreeGrafter"/>
</dbReference>
<dbReference type="Gene3D" id="3.10.50.10">
    <property type="match status" value="1"/>
</dbReference>
<organism evidence="6 7">
    <name type="scientific">Zophobas morio</name>
    <dbReference type="NCBI Taxonomy" id="2755281"/>
    <lineage>
        <taxon>Eukaryota</taxon>
        <taxon>Metazoa</taxon>
        <taxon>Ecdysozoa</taxon>
        <taxon>Arthropoda</taxon>
        <taxon>Hexapoda</taxon>
        <taxon>Insecta</taxon>
        <taxon>Pterygota</taxon>
        <taxon>Neoptera</taxon>
        <taxon>Endopterygota</taxon>
        <taxon>Coleoptera</taxon>
        <taxon>Polyphaga</taxon>
        <taxon>Cucujiformia</taxon>
        <taxon>Tenebrionidae</taxon>
        <taxon>Zophobas</taxon>
    </lineage>
</organism>
<evidence type="ECO:0000256" key="2">
    <source>
        <dbReference type="ARBA" id="ARBA00023295"/>
    </source>
</evidence>
<proteinExistence type="inferred from homology"/>
<dbReference type="Gene3D" id="3.20.20.80">
    <property type="entry name" value="Glycosidases"/>
    <property type="match status" value="1"/>
</dbReference>
<gene>
    <name evidence="6" type="ORF">Zmor_019399</name>
</gene>
<evidence type="ECO:0000259" key="5">
    <source>
        <dbReference type="PROSITE" id="PS51910"/>
    </source>
</evidence>
<evidence type="ECO:0000313" key="6">
    <source>
        <dbReference type="EMBL" id="KAJ3647527.1"/>
    </source>
</evidence>
<protein>
    <recommendedName>
        <fullName evidence="5">GH18 domain-containing protein</fullName>
    </recommendedName>
</protein>
<dbReference type="SMART" id="SM00636">
    <property type="entry name" value="Glyco_18"/>
    <property type="match status" value="1"/>
</dbReference>
<dbReference type="EMBL" id="JALNTZ010000006">
    <property type="protein sequence ID" value="KAJ3647527.1"/>
    <property type="molecule type" value="Genomic_DNA"/>
</dbReference>
<dbReference type="FunFam" id="3.20.20.80:FF:000097">
    <property type="entry name" value="Probable chitinase 2"/>
    <property type="match status" value="1"/>
</dbReference>
<keyword evidence="1 3" id="KW-0378">Hydrolase</keyword>
<dbReference type="PANTHER" id="PTHR11177">
    <property type="entry name" value="CHITINASE"/>
    <property type="match status" value="1"/>
</dbReference>
<dbReference type="GO" id="GO:0004568">
    <property type="term" value="F:chitinase activity"/>
    <property type="evidence" value="ECO:0007669"/>
    <property type="project" value="TreeGrafter"/>
</dbReference>
<sequence>MISWNYQKLSEDFIREFKDKLDWNEISQRQTLSEDFIREFQDIVDWKMITRYQKLSEDFTREFKDKVDWERPTHGKVVVCYLGTWSVYRPDRGSFTIEHLDPTLCTHIVYSFAGLDIATDSIKALDPFQDLADDYGKDGYQKLTRLKHRYPHLKVTLAIGGWNEGSENYSAMTRDPTRRQRFISSAIDFIRKYNFDGLDLDWEFPGKRGGAPEDKLNFLLLVKELRAAFDKYNLLLTAAFGAGKDTIDIAYDVKGLSVYLDFIHMMCYDYHGAWDQKTGANAPLRSSDVLNVEFSINYMLKLGASPKKLVMGVPLYGRTFFLPQPINPASERKPKLGAVARNVGFQGPFTRENGFMGYNEICLELNNSSKPWMKYWDSESRTPFAVSGSKVIAYDDADSIKEKVKFAMEKELAGVMVWSVDTDDFHGDCTAVGANGHFENFPLMRAINKAVETSLEEISADKENTIIHGNAGRKSEATGRSSSVLFMVGSTMLLFLFVKF</sequence>
<evidence type="ECO:0000256" key="4">
    <source>
        <dbReference type="RuleBase" id="RU004453"/>
    </source>
</evidence>
<dbReference type="InterPro" id="IPR001579">
    <property type="entry name" value="Glyco_hydro_18_chit_AS"/>
</dbReference>
<dbReference type="GO" id="GO:0005975">
    <property type="term" value="P:carbohydrate metabolic process"/>
    <property type="evidence" value="ECO:0007669"/>
    <property type="project" value="InterPro"/>
</dbReference>
<dbReference type="Proteomes" id="UP001168821">
    <property type="component" value="Unassembled WGS sequence"/>
</dbReference>
<dbReference type="GO" id="GO:0006032">
    <property type="term" value="P:chitin catabolic process"/>
    <property type="evidence" value="ECO:0007669"/>
    <property type="project" value="TreeGrafter"/>
</dbReference>
<dbReference type="Pfam" id="PF00704">
    <property type="entry name" value="Glyco_hydro_18"/>
    <property type="match status" value="1"/>
</dbReference>
<dbReference type="PROSITE" id="PS01095">
    <property type="entry name" value="GH18_1"/>
    <property type="match status" value="1"/>
</dbReference>
<dbReference type="InterPro" id="IPR050314">
    <property type="entry name" value="Glycosyl_Hydrlase_18"/>
</dbReference>
<comment type="similarity">
    <text evidence="4">Belongs to the glycosyl hydrolase 18 family.</text>
</comment>
<dbReference type="SUPFAM" id="SSF54556">
    <property type="entry name" value="Chitinase insertion domain"/>
    <property type="match status" value="1"/>
</dbReference>
<dbReference type="GO" id="GO:0008061">
    <property type="term" value="F:chitin binding"/>
    <property type="evidence" value="ECO:0007669"/>
    <property type="project" value="InterPro"/>
</dbReference>